<accession>A0A067QGV6</accession>
<dbReference type="AlphaFoldDB" id="A0A067QGV6"/>
<reference evidence="1 2" key="1">
    <citation type="journal article" date="2014" name="Nat. Commun.">
        <title>Molecular traces of alternative social organization in a termite genome.</title>
        <authorList>
            <person name="Terrapon N."/>
            <person name="Li C."/>
            <person name="Robertson H.M."/>
            <person name="Ji L."/>
            <person name="Meng X."/>
            <person name="Booth W."/>
            <person name="Chen Z."/>
            <person name="Childers C.P."/>
            <person name="Glastad K.M."/>
            <person name="Gokhale K."/>
            <person name="Gowin J."/>
            <person name="Gronenberg W."/>
            <person name="Hermansen R.A."/>
            <person name="Hu H."/>
            <person name="Hunt B.G."/>
            <person name="Huylmans A.K."/>
            <person name="Khalil S.M."/>
            <person name="Mitchell R.D."/>
            <person name="Munoz-Torres M.C."/>
            <person name="Mustard J.A."/>
            <person name="Pan H."/>
            <person name="Reese J.T."/>
            <person name="Scharf M.E."/>
            <person name="Sun F."/>
            <person name="Vogel H."/>
            <person name="Xiao J."/>
            <person name="Yang W."/>
            <person name="Yang Z."/>
            <person name="Yang Z."/>
            <person name="Zhou J."/>
            <person name="Zhu J."/>
            <person name="Brent C.S."/>
            <person name="Elsik C.G."/>
            <person name="Goodisman M.A."/>
            <person name="Liberles D.A."/>
            <person name="Roe R.M."/>
            <person name="Vargo E.L."/>
            <person name="Vilcinskas A."/>
            <person name="Wang J."/>
            <person name="Bornberg-Bauer E."/>
            <person name="Korb J."/>
            <person name="Zhang G."/>
            <person name="Liebig J."/>
        </authorList>
    </citation>
    <scope>NUCLEOTIDE SEQUENCE [LARGE SCALE GENOMIC DNA]</scope>
    <source>
        <tissue evidence="1">Whole organism</tissue>
    </source>
</reference>
<keyword evidence="2" id="KW-1185">Reference proteome</keyword>
<sequence>MAWPRALKPHEYVVVQQADFEEHAEDVISPCIDLSDVRRLQSWRTDGLLLRLTSCLLGRPCRCNLRGH</sequence>
<evidence type="ECO:0000313" key="1">
    <source>
        <dbReference type="EMBL" id="KDQ71539.1"/>
    </source>
</evidence>
<proteinExistence type="predicted"/>
<dbReference type="InParanoid" id="A0A067QGV6"/>
<organism evidence="1 2">
    <name type="scientific">Zootermopsis nevadensis</name>
    <name type="common">Dampwood termite</name>
    <dbReference type="NCBI Taxonomy" id="136037"/>
    <lineage>
        <taxon>Eukaryota</taxon>
        <taxon>Metazoa</taxon>
        <taxon>Ecdysozoa</taxon>
        <taxon>Arthropoda</taxon>
        <taxon>Hexapoda</taxon>
        <taxon>Insecta</taxon>
        <taxon>Pterygota</taxon>
        <taxon>Neoptera</taxon>
        <taxon>Polyneoptera</taxon>
        <taxon>Dictyoptera</taxon>
        <taxon>Blattodea</taxon>
        <taxon>Blattoidea</taxon>
        <taxon>Termitoidae</taxon>
        <taxon>Termopsidae</taxon>
        <taxon>Zootermopsis</taxon>
    </lineage>
</organism>
<dbReference type="Proteomes" id="UP000027135">
    <property type="component" value="Unassembled WGS sequence"/>
</dbReference>
<protein>
    <submittedName>
        <fullName evidence="1">Uncharacterized protein</fullName>
    </submittedName>
</protein>
<dbReference type="EMBL" id="KK853865">
    <property type="protein sequence ID" value="KDQ71539.1"/>
    <property type="molecule type" value="Genomic_DNA"/>
</dbReference>
<name>A0A067QGV6_ZOONE</name>
<gene>
    <name evidence="1" type="ORF">L798_09053</name>
</gene>
<evidence type="ECO:0000313" key="2">
    <source>
        <dbReference type="Proteomes" id="UP000027135"/>
    </source>
</evidence>